<organism evidence="1 2">
    <name type="scientific">Vigna mungo</name>
    <name type="common">Black gram</name>
    <name type="synonym">Phaseolus mungo</name>
    <dbReference type="NCBI Taxonomy" id="3915"/>
    <lineage>
        <taxon>Eukaryota</taxon>
        <taxon>Viridiplantae</taxon>
        <taxon>Streptophyta</taxon>
        <taxon>Embryophyta</taxon>
        <taxon>Tracheophyta</taxon>
        <taxon>Spermatophyta</taxon>
        <taxon>Magnoliopsida</taxon>
        <taxon>eudicotyledons</taxon>
        <taxon>Gunneridae</taxon>
        <taxon>Pentapetalae</taxon>
        <taxon>rosids</taxon>
        <taxon>fabids</taxon>
        <taxon>Fabales</taxon>
        <taxon>Fabaceae</taxon>
        <taxon>Papilionoideae</taxon>
        <taxon>50 kb inversion clade</taxon>
        <taxon>NPAAA clade</taxon>
        <taxon>indigoferoid/millettioid clade</taxon>
        <taxon>Phaseoleae</taxon>
        <taxon>Vigna</taxon>
    </lineage>
</organism>
<protein>
    <submittedName>
        <fullName evidence="1">Uncharacterized protein</fullName>
    </submittedName>
</protein>
<dbReference type="Proteomes" id="UP001374535">
    <property type="component" value="Chromosome 1"/>
</dbReference>
<gene>
    <name evidence="1" type="ORF">V8G54_002211</name>
</gene>
<evidence type="ECO:0000313" key="1">
    <source>
        <dbReference type="EMBL" id="WVZ23667.1"/>
    </source>
</evidence>
<dbReference type="AlphaFoldDB" id="A0AAQ3P9Z3"/>
<dbReference type="EMBL" id="CP144700">
    <property type="protein sequence ID" value="WVZ23667.1"/>
    <property type="molecule type" value="Genomic_DNA"/>
</dbReference>
<name>A0AAQ3P9Z3_VIGMU</name>
<keyword evidence="2" id="KW-1185">Reference proteome</keyword>
<sequence>MALPAPTQLSYFHPTNFNLNSEFHSLGFKIEIAETKKPQKSIRRARVKGIIFDRNRERKERGRVQFSRVWRVGFGIDPEEGGASVPSDFSGFRCGCLHVGEDDGPGTLRDSEKNCHVDDETIDLDDSWLMHENEDSNGVRN</sequence>
<proteinExistence type="predicted"/>
<evidence type="ECO:0000313" key="2">
    <source>
        <dbReference type="Proteomes" id="UP001374535"/>
    </source>
</evidence>
<reference evidence="1 2" key="1">
    <citation type="journal article" date="2023" name="Life. Sci Alliance">
        <title>Evolutionary insights into 3D genome organization and epigenetic landscape of Vigna mungo.</title>
        <authorList>
            <person name="Junaid A."/>
            <person name="Singh B."/>
            <person name="Bhatia S."/>
        </authorList>
    </citation>
    <scope>NUCLEOTIDE SEQUENCE [LARGE SCALE GENOMIC DNA]</scope>
    <source>
        <strain evidence="1">Urdbean</strain>
    </source>
</reference>
<accession>A0AAQ3P9Z3</accession>